<dbReference type="InParanoid" id="A0A0V0YQF0"/>
<gene>
    <name evidence="1" type="ORF">T01_3451</name>
</gene>
<evidence type="ECO:0000313" key="2">
    <source>
        <dbReference type="Proteomes" id="UP000054776"/>
    </source>
</evidence>
<keyword evidence="2" id="KW-1185">Reference proteome</keyword>
<reference evidence="1 2" key="1">
    <citation type="submission" date="2015-01" db="EMBL/GenBank/DDBJ databases">
        <title>Evolution of Trichinella species and genotypes.</title>
        <authorList>
            <person name="Korhonen P.K."/>
            <person name="Edoardo P."/>
            <person name="Giuseppe L.R."/>
            <person name="Gasser R.B."/>
        </authorList>
    </citation>
    <scope>NUCLEOTIDE SEQUENCE [LARGE SCALE GENOMIC DNA]</scope>
    <source>
        <strain evidence="1">ISS3</strain>
    </source>
</reference>
<organism evidence="1 2">
    <name type="scientific">Trichinella spiralis</name>
    <name type="common">Trichina worm</name>
    <dbReference type="NCBI Taxonomy" id="6334"/>
    <lineage>
        <taxon>Eukaryota</taxon>
        <taxon>Metazoa</taxon>
        <taxon>Ecdysozoa</taxon>
        <taxon>Nematoda</taxon>
        <taxon>Enoplea</taxon>
        <taxon>Dorylaimia</taxon>
        <taxon>Trichinellida</taxon>
        <taxon>Trichinellidae</taxon>
        <taxon>Trichinella</taxon>
    </lineage>
</organism>
<accession>A0A0V0YQF0</accession>
<sequence length="31" mass="3791">MKCMNVKQDFSYKQQTSSTLKFLDCKQERFK</sequence>
<evidence type="ECO:0000313" key="1">
    <source>
        <dbReference type="EMBL" id="KRY02482.1"/>
    </source>
</evidence>
<comment type="caution">
    <text evidence="1">The sequence shown here is derived from an EMBL/GenBank/DDBJ whole genome shotgun (WGS) entry which is preliminary data.</text>
</comment>
<dbReference type="EMBL" id="JYDH01006157">
    <property type="protein sequence ID" value="KRY02482.1"/>
    <property type="molecule type" value="Genomic_DNA"/>
</dbReference>
<proteinExistence type="predicted"/>
<dbReference type="AlphaFoldDB" id="A0A0V0YQF0"/>
<dbReference type="Proteomes" id="UP000054776">
    <property type="component" value="Unassembled WGS sequence"/>
</dbReference>
<protein>
    <submittedName>
        <fullName evidence="1">Uncharacterized protein</fullName>
    </submittedName>
</protein>
<name>A0A0V0YQF0_TRISP</name>